<dbReference type="PROSITE" id="PS51471">
    <property type="entry name" value="FE2OG_OXY"/>
    <property type="match status" value="1"/>
</dbReference>
<dbReference type="SMART" id="SM00702">
    <property type="entry name" value="P4Hc"/>
    <property type="match status" value="1"/>
</dbReference>
<dbReference type="GO" id="GO:0005506">
    <property type="term" value="F:iron ion binding"/>
    <property type="evidence" value="ECO:0007669"/>
    <property type="project" value="InterPro"/>
</dbReference>
<feature type="domain" description="Fe2OG dioxygenase" evidence="7">
    <location>
        <begin position="78"/>
        <end position="171"/>
    </location>
</feature>
<evidence type="ECO:0000313" key="8">
    <source>
        <dbReference type="EMBL" id="EGB11385.1"/>
    </source>
</evidence>
<dbReference type="PANTHER" id="PTHR24014:SF4">
    <property type="entry name" value="2-OXOGLUTARATE AND IRON-DEPENDENT OXYGENASE DOMAIN-CONTAINING PROTEIN 2"/>
    <property type="match status" value="1"/>
</dbReference>
<dbReference type="Proteomes" id="UP000002729">
    <property type="component" value="Unassembled WGS sequence"/>
</dbReference>
<sequence>VYAFDLFAPEFVAALLAEVDAFYASKLPAARPNSMNNYGVIVNDVGLEPFVKALQDKVCGPLAQALFKAHPHGHPAADFDSTHSFIVKYRGDEDPHLDVHTDDSDVTFNVCLGRDFEGCGLVFCGMIGAKDHRQHCKTYEHRVGTCVCHLGSKRHGADDITRGERLNLIVW</sequence>
<organism evidence="9">
    <name type="scientific">Aureococcus anophagefferens</name>
    <name type="common">Harmful bloom alga</name>
    <dbReference type="NCBI Taxonomy" id="44056"/>
    <lineage>
        <taxon>Eukaryota</taxon>
        <taxon>Sar</taxon>
        <taxon>Stramenopiles</taxon>
        <taxon>Ochrophyta</taxon>
        <taxon>Pelagophyceae</taxon>
        <taxon>Pelagomonadales</taxon>
        <taxon>Pelagomonadaceae</taxon>
        <taxon>Aureococcus</taxon>
    </lineage>
</organism>
<evidence type="ECO:0000256" key="6">
    <source>
        <dbReference type="ARBA" id="ARBA00023004"/>
    </source>
</evidence>
<keyword evidence="9" id="KW-1185">Reference proteome</keyword>
<dbReference type="InterPro" id="IPR006620">
    <property type="entry name" value="Pro_4_hyd_alph"/>
</dbReference>
<keyword evidence="3" id="KW-0847">Vitamin C</keyword>
<evidence type="ECO:0000313" key="9">
    <source>
        <dbReference type="Proteomes" id="UP000002729"/>
    </source>
</evidence>
<reference evidence="8 9" key="1">
    <citation type="journal article" date="2011" name="Proc. Natl. Acad. Sci. U.S.A.">
        <title>Niche of harmful alga Aureococcus anophagefferens revealed through ecogenomics.</title>
        <authorList>
            <person name="Gobler C.J."/>
            <person name="Berry D.L."/>
            <person name="Dyhrman S.T."/>
            <person name="Wilhelm S.W."/>
            <person name="Salamov A."/>
            <person name="Lobanov A.V."/>
            <person name="Zhang Y."/>
            <person name="Collier J.L."/>
            <person name="Wurch L.L."/>
            <person name="Kustka A.B."/>
            <person name="Dill B.D."/>
            <person name="Shah M."/>
            <person name="VerBerkmoes N.C."/>
            <person name="Kuo A."/>
            <person name="Terry A."/>
            <person name="Pangilinan J."/>
            <person name="Lindquist E.A."/>
            <person name="Lucas S."/>
            <person name="Paulsen I.T."/>
            <person name="Hattenrath-Lehmann T.K."/>
            <person name="Talmage S.C."/>
            <person name="Walker E.A."/>
            <person name="Koch F."/>
            <person name="Burson A.M."/>
            <person name="Marcoval M.A."/>
            <person name="Tang Y.Z."/>
            <person name="Lecleir G.R."/>
            <person name="Coyne K.J."/>
            <person name="Berg G.M."/>
            <person name="Bertrand E.M."/>
            <person name="Saito M.A."/>
            <person name="Gladyshev V.N."/>
            <person name="Grigoriev I.V."/>
        </authorList>
    </citation>
    <scope>NUCLEOTIDE SEQUENCE [LARGE SCALE GENOMIC DNA]</scope>
    <source>
        <strain evidence="9">CCMP 1984</strain>
    </source>
</reference>
<dbReference type="GO" id="GO:0051213">
    <property type="term" value="F:dioxygenase activity"/>
    <property type="evidence" value="ECO:0007669"/>
    <property type="project" value="UniProtKB-KW"/>
</dbReference>
<dbReference type="OrthoDB" id="1736837at2759"/>
<dbReference type="RefSeq" id="XP_009033758.1">
    <property type="nucleotide sequence ID" value="XM_009035510.1"/>
</dbReference>
<dbReference type="OMA" id="CLDGHHS"/>
<dbReference type="eggNOG" id="KOG1971">
    <property type="taxonomic scope" value="Eukaryota"/>
</dbReference>
<dbReference type="InParanoid" id="F0XZQ5"/>
<dbReference type="Pfam" id="PF25238">
    <property type="entry name" value="OGFOD2-like"/>
    <property type="match status" value="1"/>
</dbReference>
<accession>F0XZQ5</accession>
<evidence type="ECO:0000256" key="4">
    <source>
        <dbReference type="ARBA" id="ARBA00022964"/>
    </source>
</evidence>
<dbReference type="GO" id="GO:0016705">
    <property type="term" value="F:oxidoreductase activity, acting on paired donors, with incorporation or reduction of molecular oxygen"/>
    <property type="evidence" value="ECO:0007669"/>
    <property type="project" value="InterPro"/>
</dbReference>
<dbReference type="EMBL" id="GL833122">
    <property type="protein sequence ID" value="EGB11385.1"/>
    <property type="molecule type" value="Genomic_DNA"/>
</dbReference>
<feature type="non-terminal residue" evidence="8">
    <location>
        <position position="171"/>
    </location>
</feature>
<evidence type="ECO:0000256" key="2">
    <source>
        <dbReference type="ARBA" id="ARBA00022723"/>
    </source>
</evidence>
<dbReference type="InterPro" id="IPR005123">
    <property type="entry name" value="Oxoglu/Fe-dep_dioxygenase_dom"/>
</dbReference>
<keyword evidence="6" id="KW-0408">Iron</keyword>
<evidence type="ECO:0000256" key="5">
    <source>
        <dbReference type="ARBA" id="ARBA00023002"/>
    </source>
</evidence>
<dbReference type="AlphaFoldDB" id="F0XZQ5"/>
<keyword evidence="2" id="KW-0479">Metal-binding</keyword>
<feature type="non-terminal residue" evidence="8">
    <location>
        <position position="1"/>
    </location>
</feature>
<evidence type="ECO:0000256" key="1">
    <source>
        <dbReference type="ARBA" id="ARBA00001961"/>
    </source>
</evidence>
<dbReference type="GeneID" id="20218392"/>
<dbReference type="KEGG" id="aaf:AURANDRAFT_14407"/>
<dbReference type="GO" id="GO:0031418">
    <property type="term" value="F:L-ascorbic acid binding"/>
    <property type="evidence" value="ECO:0007669"/>
    <property type="project" value="UniProtKB-KW"/>
</dbReference>
<name>F0XZQ5_AURAN</name>
<protein>
    <recommendedName>
        <fullName evidence="7">Fe2OG dioxygenase domain-containing protein</fullName>
    </recommendedName>
</protein>
<proteinExistence type="predicted"/>
<comment type="cofactor">
    <cofactor evidence="1">
        <name>L-ascorbate</name>
        <dbReference type="ChEBI" id="CHEBI:38290"/>
    </cofactor>
</comment>
<keyword evidence="5" id="KW-0560">Oxidoreductase</keyword>
<evidence type="ECO:0000256" key="3">
    <source>
        <dbReference type="ARBA" id="ARBA00022896"/>
    </source>
</evidence>
<keyword evidence="4" id="KW-0223">Dioxygenase</keyword>
<evidence type="ECO:0000259" key="7">
    <source>
        <dbReference type="PROSITE" id="PS51471"/>
    </source>
</evidence>
<dbReference type="Gene3D" id="2.60.120.620">
    <property type="entry name" value="q2cbj1_9rhob like domain"/>
    <property type="match status" value="1"/>
</dbReference>
<dbReference type="PANTHER" id="PTHR24014">
    <property type="entry name" value="2-OXOGLUTARATE AND IRON-DEPENDENT OXYGENASE DOMAIN-CONTAINING PROTEIN 2"/>
    <property type="match status" value="1"/>
</dbReference>
<gene>
    <name evidence="8" type="ORF">AURANDRAFT_14407</name>
</gene>